<dbReference type="EMBL" id="AP028922">
    <property type="protein sequence ID" value="BET02390.1"/>
    <property type="molecule type" value="Genomic_DNA"/>
</dbReference>
<keyword evidence="3" id="KW-1185">Reference proteome</keyword>
<dbReference type="Proteomes" id="UP001307889">
    <property type="component" value="Chromosome 14"/>
</dbReference>
<evidence type="ECO:0000256" key="1">
    <source>
        <dbReference type="SAM" id="MobiDB-lite"/>
    </source>
</evidence>
<gene>
    <name evidence="2" type="ORF">NTJ_15208</name>
</gene>
<evidence type="ECO:0000313" key="2">
    <source>
        <dbReference type="EMBL" id="BET02390.1"/>
    </source>
</evidence>
<evidence type="ECO:0000313" key="3">
    <source>
        <dbReference type="Proteomes" id="UP001307889"/>
    </source>
</evidence>
<sequence length="137" mass="14788">MLLDTRDEKSPIIPILSLRVGKFPHHNSKLRRRRCGGGRPDDEVVGAAGRQLETTSARRTSPSSAGGGVLRKLPIGRIVWGTRQRKSEFSFPAGAEGAGPKEPGGNPPLGRRTQIPHDVLRRAAGQDARALGRRTTV</sequence>
<feature type="compositionally biased region" description="Low complexity" evidence="1">
    <location>
        <begin position="54"/>
        <end position="64"/>
    </location>
</feature>
<proteinExistence type="predicted"/>
<feature type="compositionally biased region" description="Low complexity" evidence="1">
    <location>
        <begin position="92"/>
        <end position="104"/>
    </location>
</feature>
<accession>A0ABN7BFE9</accession>
<protein>
    <submittedName>
        <fullName evidence="2">Uncharacterized protein</fullName>
    </submittedName>
</protein>
<feature type="region of interest" description="Disordered" evidence="1">
    <location>
        <begin position="28"/>
        <end position="69"/>
    </location>
</feature>
<reference evidence="2 3" key="1">
    <citation type="submission" date="2023-09" db="EMBL/GenBank/DDBJ databases">
        <title>Nesidiocoris tenuis whole genome shotgun sequence.</title>
        <authorList>
            <person name="Shibata T."/>
            <person name="Shimoda M."/>
            <person name="Kobayashi T."/>
            <person name="Uehara T."/>
        </authorList>
    </citation>
    <scope>NUCLEOTIDE SEQUENCE [LARGE SCALE GENOMIC DNA]</scope>
    <source>
        <strain evidence="2 3">Japan</strain>
    </source>
</reference>
<name>A0ABN7BFE9_9HEMI</name>
<feature type="region of interest" description="Disordered" evidence="1">
    <location>
        <begin position="86"/>
        <end position="137"/>
    </location>
</feature>
<organism evidence="2 3">
    <name type="scientific">Nesidiocoris tenuis</name>
    <dbReference type="NCBI Taxonomy" id="355587"/>
    <lineage>
        <taxon>Eukaryota</taxon>
        <taxon>Metazoa</taxon>
        <taxon>Ecdysozoa</taxon>
        <taxon>Arthropoda</taxon>
        <taxon>Hexapoda</taxon>
        <taxon>Insecta</taxon>
        <taxon>Pterygota</taxon>
        <taxon>Neoptera</taxon>
        <taxon>Paraneoptera</taxon>
        <taxon>Hemiptera</taxon>
        <taxon>Heteroptera</taxon>
        <taxon>Panheteroptera</taxon>
        <taxon>Cimicomorpha</taxon>
        <taxon>Miridae</taxon>
        <taxon>Dicyphina</taxon>
        <taxon>Nesidiocoris</taxon>
    </lineage>
</organism>